<feature type="domain" description="DUF218" evidence="2">
    <location>
        <begin position="156"/>
        <end position="300"/>
    </location>
</feature>
<organism evidence="3 4">
    <name type="scientific">Collinsella acetigenes</name>
    <dbReference type="NCBI Taxonomy" id="2713419"/>
    <lineage>
        <taxon>Bacteria</taxon>
        <taxon>Bacillati</taxon>
        <taxon>Actinomycetota</taxon>
        <taxon>Coriobacteriia</taxon>
        <taxon>Coriobacteriales</taxon>
        <taxon>Coriobacteriaceae</taxon>
        <taxon>Collinsella</taxon>
    </lineage>
</organism>
<gene>
    <name evidence="3" type="ORF">HF320_03410</name>
</gene>
<dbReference type="PANTHER" id="PTHR30336">
    <property type="entry name" value="INNER MEMBRANE PROTEIN, PROBABLE PERMEASE"/>
    <property type="match status" value="1"/>
</dbReference>
<keyword evidence="1" id="KW-0812">Transmembrane</keyword>
<feature type="transmembrane region" description="Helical" evidence="1">
    <location>
        <begin position="85"/>
        <end position="111"/>
    </location>
</feature>
<dbReference type="Proteomes" id="UP000546970">
    <property type="component" value="Unassembled WGS sequence"/>
</dbReference>
<sequence>MAAMAFELLVLLACIIAYAICRRRHPGSFTCVIPLMTATTWVLERACTQAAQAPRLGAAIIVIMICWWCAGSLALHICTSMRTRGLSLIACLGCVLSLCIVACSLALPVAMGAKWHGAALFCANALHACGLWFSLSIAALDRYAHAHRCNPKDYVDVIIVPGAALRGSRPSPFLTSRLERALELWREQGCYAHIVVSGGQGSDECASEASAMHRYLAEQGVPDGLIIDESHSTTTKENMRYSRLLIEEHLGAGMRVAVVSTDYHLPRCAMFAASEGLDAVSVGASSAHRAWSRGYIRETVALTRAILPTYGIPILIALVCMP</sequence>
<evidence type="ECO:0000256" key="1">
    <source>
        <dbReference type="SAM" id="Phobius"/>
    </source>
</evidence>
<dbReference type="RefSeq" id="WP_169277072.1">
    <property type="nucleotide sequence ID" value="NZ_JABBCP010000002.1"/>
</dbReference>
<protein>
    <submittedName>
        <fullName evidence="3">YdcF family protein</fullName>
    </submittedName>
</protein>
<comment type="caution">
    <text evidence="3">The sequence shown here is derived from an EMBL/GenBank/DDBJ whole genome shotgun (WGS) entry which is preliminary data.</text>
</comment>
<dbReference type="InterPro" id="IPR051599">
    <property type="entry name" value="Cell_Envelope_Assoc"/>
</dbReference>
<dbReference type="InterPro" id="IPR003848">
    <property type="entry name" value="DUF218"/>
</dbReference>
<dbReference type="InterPro" id="IPR014729">
    <property type="entry name" value="Rossmann-like_a/b/a_fold"/>
</dbReference>
<dbReference type="PANTHER" id="PTHR30336:SF4">
    <property type="entry name" value="ENVELOPE BIOGENESIS FACTOR ELYC"/>
    <property type="match status" value="1"/>
</dbReference>
<keyword evidence="1" id="KW-0472">Membrane</keyword>
<evidence type="ECO:0000313" key="4">
    <source>
        <dbReference type="Proteomes" id="UP000546970"/>
    </source>
</evidence>
<dbReference type="EMBL" id="JABBCP010000002">
    <property type="protein sequence ID" value="NMF55380.1"/>
    <property type="molecule type" value="Genomic_DNA"/>
</dbReference>
<accession>A0A7X9UBK7</accession>
<keyword evidence="1" id="KW-1133">Transmembrane helix</keyword>
<dbReference type="Gene3D" id="3.40.50.620">
    <property type="entry name" value="HUPs"/>
    <property type="match status" value="1"/>
</dbReference>
<feature type="transmembrane region" description="Helical" evidence="1">
    <location>
        <begin position="117"/>
        <end position="140"/>
    </location>
</feature>
<dbReference type="GO" id="GO:0043164">
    <property type="term" value="P:Gram-negative-bacterium-type cell wall biogenesis"/>
    <property type="evidence" value="ECO:0007669"/>
    <property type="project" value="TreeGrafter"/>
</dbReference>
<reference evidence="3 4" key="1">
    <citation type="submission" date="2020-04" db="EMBL/GenBank/DDBJ databases">
        <title>Collinsella sp. KGMB02528 nov., an anaerobic actinobacterium isolated from human feces.</title>
        <authorList>
            <person name="Han K.-I."/>
            <person name="Eom M.K."/>
            <person name="Kim J.-S."/>
            <person name="Lee K.C."/>
            <person name="Suh M.K."/>
            <person name="Park S.-H."/>
            <person name="Lee J.H."/>
            <person name="Kang S.W."/>
            <person name="Park J.-E."/>
            <person name="Oh B.S."/>
            <person name="Yu S.Y."/>
            <person name="Choi S.-H."/>
            <person name="Lee D.H."/>
            <person name="Yoon H."/>
            <person name="Kim B.-Y."/>
            <person name="Lee J.H."/>
            <person name="Lee J.-S."/>
        </authorList>
    </citation>
    <scope>NUCLEOTIDE SEQUENCE [LARGE SCALE GENOMIC DNA]</scope>
    <source>
        <strain evidence="3 4">KGMB02528</strain>
    </source>
</reference>
<feature type="transmembrane region" description="Helical" evidence="1">
    <location>
        <begin position="58"/>
        <end position="78"/>
    </location>
</feature>
<dbReference type="GO" id="GO:0005886">
    <property type="term" value="C:plasma membrane"/>
    <property type="evidence" value="ECO:0007669"/>
    <property type="project" value="TreeGrafter"/>
</dbReference>
<evidence type="ECO:0000259" key="2">
    <source>
        <dbReference type="Pfam" id="PF02698"/>
    </source>
</evidence>
<dbReference type="AlphaFoldDB" id="A0A7X9UBK7"/>
<name>A0A7X9UBK7_9ACTN</name>
<keyword evidence="4" id="KW-1185">Reference proteome</keyword>
<dbReference type="Pfam" id="PF02698">
    <property type="entry name" value="DUF218"/>
    <property type="match status" value="1"/>
</dbReference>
<dbReference type="GO" id="GO:0000270">
    <property type="term" value="P:peptidoglycan metabolic process"/>
    <property type="evidence" value="ECO:0007669"/>
    <property type="project" value="TreeGrafter"/>
</dbReference>
<proteinExistence type="predicted"/>
<dbReference type="CDD" id="cd06259">
    <property type="entry name" value="YdcF-like"/>
    <property type="match status" value="1"/>
</dbReference>
<evidence type="ECO:0000313" key="3">
    <source>
        <dbReference type="EMBL" id="NMF55380.1"/>
    </source>
</evidence>